<proteinExistence type="predicted"/>
<keyword evidence="3" id="KW-1185">Reference proteome</keyword>
<keyword evidence="1" id="KW-1133">Transmembrane helix</keyword>
<protein>
    <submittedName>
        <fullName evidence="2">Uncharacterized protein</fullName>
    </submittedName>
</protein>
<reference evidence="2 3" key="1">
    <citation type="journal article" date="2007" name="PLoS Biol.">
        <title>Evolution of symbiotic bacteria in the distal human intestine.</title>
        <authorList>
            <person name="Xu J."/>
            <person name="Mahowald M.A."/>
            <person name="Ley R.E."/>
            <person name="Lozupone C.A."/>
            <person name="Hamady M."/>
            <person name="Martens E.C."/>
            <person name="Henrissat B."/>
            <person name="Coutinho P.M."/>
            <person name="Minx P."/>
            <person name="Latreille P."/>
            <person name="Cordum H."/>
            <person name="Van Brunt A."/>
            <person name="Kim K."/>
            <person name="Fulton R.S."/>
            <person name="Fulton L.A."/>
            <person name="Clifton S.W."/>
            <person name="Wilson R.K."/>
            <person name="Knight R.D."/>
            <person name="Gordon J.I."/>
        </authorList>
    </citation>
    <scope>NUCLEOTIDE SEQUENCE [LARGE SCALE GENOMIC DNA]</scope>
    <source>
        <strain evidence="3">ATCC 8503 / DSM 20701 / CIP 104284 / JCM 5825 / NCTC 11152</strain>
    </source>
</reference>
<dbReference type="PaxDb" id="435591-BDI_3862"/>
<name>A6LIM9_PARD8</name>
<dbReference type="KEGG" id="pdi:BDI_3862"/>
<keyword evidence="1" id="KW-0472">Membrane</keyword>
<evidence type="ECO:0000256" key="1">
    <source>
        <dbReference type="SAM" id="Phobius"/>
    </source>
</evidence>
<evidence type="ECO:0000313" key="2">
    <source>
        <dbReference type="EMBL" id="ABR45543.1"/>
    </source>
</evidence>
<dbReference type="STRING" id="435591.BDI_3862"/>
<feature type="transmembrane region" description="Helical" evidence="1">
    <location>
        <begin position="17"/>
        <end position="36"/>
    </location>
</feature>
<dbReference type="HOGENOM" id="CLU_2233916_0_0_10"/>
<dbReference type="AlphaFoldDB" id="A6LIM9"/>
<organism evidence="2 3">
    <name type="scientific">Parabacteroides distasonis (strain ATCC 8503 / DSM 20701 / CIP 104284 / JCM 5825 / NCTC 11152)</name>
    <dbReference type="NCBI Taxonomy" id="435591"/>
    <lineage>
        <taxon>Bacteria</taxon>
        <taxon>Pseudomonadati</taxon>
        <taxon>Bacteroidota</taxon>
        <taxon>Bacteroidia</taxon>
        <taxon>Bacteroidales</taxon>
        <taxon>Tannerellaceae</taxon>
        <taxon>Parabacteroides</taxon>
    </lineage>
</organism>
<keyword evidence="1" id="KW-0812">Transmembrane</keyword>
<gene>
    <name evidence="2" type="ordered locus">BDI_3862</name>
</gene>
<dbReference type="Proteomes" id="UP000000566">
    <property type="component" value="Chromosome"/>
</dbReference>
<sequence length="105" mass="12041">MRDSSFPDKPTFSFSDWHPAVLCGLCLLSLCSYLHFFSLFDMIGSVEPVFRFLTCRTVLCRGLRKAWQKKIPQRSEDDFLLANQPLKGAALRNQPGKGLYLQVRN</sequence>
<dbReference type="EMBL" id="CP000140">
    <property type="protein sequence ID" value="ABR45543.1"/>
    <property type="molecule type" value="Genomic_DNA"/>
</dbReference>
<dbReference type="eggNOG" id="ENOG503488U">
    <property type="taxonomic scope" value="Bacteria"/>
</dbReference>
<evidence type="ECO:0000313" key="3">
    <source>
        <dbReference type="Proteomes" id="UP000000566"/>
    </source>
</evidence>
<accession>A6LIM9</accession>